<dbReference type="EMBL" id="QEOP01000002">
    <property type="protein sequence ID" value="PVZ93935.1"/>
    <property type="molecule type" value="Genomic_DNA"/>
</dbReference>
<dbReference type="InterPro" id="IPR002347">
    <property type="entry name" value="SDR_fam"/>
</dbReference>
<dbReference type="GO" id="GO:0016491">
    <property type="term" value="F:oxidoreductase activity"/>
    <property type="evidence" value="ECO:0007669"/>
    <property type="project" value="UniProtKB-KW"/>
</dbReference>
<keyword evidence="1" id="KW-0560">Oxidoreductase</keyword>
<dbReference type="Pfam" id="PF00106">
    <property type="entry name" value="adh_short"/>
    <property type="match status" value="1"/>
</dbReference>
<evidence type="ECO:0000313" key="3">
    <source>
        <dbReference type="Proteomes" id="UP000244893"/>
    </source>
</evidence>
<evidence type="ECO:0000256" key="1">
    <source>
        <dbReference type="ARBA" id="ARBA00023002"/>
    </source>
</evidence>
<dbReference type="Proteomes" id="UP000244893">
    <property type="component" value="Unassembled WGS sequence"/>
</dbReference>
<dbReference type="AlphaFoldDB" id="A0A2V1HN70"/>
<protein>
    <submittedName>
        <fullName evidence="2">Short-chain dehydrogenase</fullName>
    </submittedName>
</protein>
<dbReference type="InterPro" id="IPR036291">
    <property type="entry name" value="NAD(P)-bd_dom_sf"/>
</dbReference>
<dbReference type="SUPFAM" id="SSF51735">
    <property type="entry name" value="NAD(P)-binding Rossmann-fold domains"/>
    <property type="match status" value="1"/>
</dbReference>
<dbReference type="OrthoDB" id="3237043at2"/>
<accession>A0A2V1HN70</accession>
<keyword evidence="3" id="KW-1185">Reference proteome</keyword>
<gene>
    <name evidence="2" type="ORF">DDQ50_09180</name>
</gene>
<reference evidence="2 3" key="1">
    <citation type="submission" date="2018-05" db="EMBL/GenBank/DDBJ databases">
        <title>Amnibacterium sp. M8JJ-5, whole genome shotgun sequence.</title>
        <authorList>
            <person name="Tuo L."/>
        </authorList>
    </citation>
    <scope>NUCLEOTIDE SEQUENCE [LARGE SCALE GENOMIC DNA]</scope>
    <source>
        <strain evidence="2 3">M8JJ-5</strain>
    </source>
</reference>
<sequence>MVGRTVVLTGASSGIGGAAARALSALGAEIAIVGRNPERTAKTAKELGADAFVADYGRLAEVRSLASDLLARYPRIHVLANNAGGMQNTRTFTADRNERTFQESHLAGFLLTDLILPRIVETAKTAPKGSVRIIQTASVAARGGRISLDDLDSQRGPWLGGWRAYSNVKLANILFIKELARRIAGTGVEAYSFHPGFVRTSFGAGGWMMSAIDFLTHGNYGISPEQGAEPLIRLIAAAEIDSPSGTYFDRLLPDGSTSAQADDAVFAKKLWRASQERVDTARS</sequence>
<name>A0A2V1HN70_9MICO</name>
<dbReference type="PANTHER" id="PTHR43157">
    <property type="entry name" value="PHOSPHATIDYLINOSITOL-GLYCAN BIOSYNTHESIS CLASS F PROTEIN-RELATED"/>
    <property type="match status" value="1"/>
</dbReference>
<dbReference type="PRINTS" id="PR00081">
    <property type="entry name" value="GDHRDH"/>
</dbReference>
<organism evidence="2 3">
    <name type="scientific">Amnibacterium flavum</name>
    <dbReference type="NCBI Taxonomy" id="2173173"/>
    <lineage>
        <taxon>Bacteria</taxon>
        <taxon>Bacillati</taxon>
        <taxon>Actinomycetota</taxon>
        <taxon>Actinomycetes</taxon>
        <taxon>Micrococcales</taxon>
        <taxon>Microbacteriaceae</taxon>
        <taxon>Amnibacterium</taxon>
    </lineage>
</organism>
<dbReference type="Gene3D" id="3.40.50.720">
    <property type="entry name" value="NAD(P)-binding Rossmann-like Domain"/>
    <property type="match status" value="1"/>
</dbReference>
<comment type="caution">
    <text evidence="2">The sequence shown here is derived from an EMBL/GenBank/DDBJ whole genome shotgun (WGS) entry which is preliminary data.</text>
</comment>
<evidence type="ECO:0000313" key="2">
    <source>
        <dbReference type="EMBL" id="PVZ93935.1"/>
    </source>
</evidence>
<proteinExistence type="predicted"/>
<dbReference type="PANTHER" id="PTHR43157:SF31">
    <property type="entry name" value="PHOSPHATIDYLINOSITOL-GLYCAN BIOSYNTHESIS CLASS F PROTEIN"/>
    <property type="match status" value="1"/>
</dbReference>